<dbReference type="Pfam" id="PF09414">
    <property type="entry name" value="RNA_ligase"/>
    <property type="match status" value="1"/>
</dbReference>
<protein>
    <recommendedName>
        <fullName evidence="1">RNA ligase domain-containing protein</fullName>
    </recommendedName>
</protein>
<proteinExistence type="predicted"/>
<dbReference type="Gene3D" id="3.30.470.30">
    <property type="entry name" value="DNA ligase/mRNA capping enzyme"/>
    <property type="match status" value="1"/>
</dbReference>
<reference evidence="2" key="1">
    <citation type="journal article" date="2015" name="Nature">
        <title>Complex archaea that bridge the gap between prokaryotes and eukaryotes.</title>
        <authorList>
            <person name="Spang A."/>
            <person name="Saw J.H."/>
            <person name="Jorgensen S.L."/>
            <person name="Zaremba-Niedzwiedzka K."/>
            <person name="Martijn J."/>
            <person name="Lind A.E."/>
            <person name="van Eijk R."/>
            <person name="Schleper C."/>
            <person name="Guy L."/>
            <person name="Ettema T.J."/>
        </authorList>
    </citation>
    <scope>NUCLEOTIDE SEQUENCE</scope>
</reference>
<evidence type="ECO:0000259" key="1">
    <source>
        <dbReference type="Pfam" id="PF09414"/>
    </source>
</evidence>
<accession>A0A0F9QWZ2</accession>
<evidence type="ECO:0000313" key="2">
    <source>
        <dbReference type="EMBL" id="KKN09663.1"/>
    </source>
</evidence>
<organism evidence="2">
    <name type="scientific">marine sediment metagenome</name>
    <dbReference type="NCBI Taxonomy" id="412755"/>
    <lineage>
        <taxon>unclassified sequences</taxon>
        <taxon>metagenomes</taxon>
        <taxon>ecological metagenomes</taxon>
    </lineage>
</organism>
<dbReference type="InterPro" id="IPR021122">
    <property type="entry name" value="RNA_ligase_dom_REL/Rnl2"/>
</dbReference>
<sequence length="298" mass="33851">MNINSYPKVYNLGHKAIAEILDGPVLVEEKVDGSQFSFGIVDGELHCRSRKQQLILDAPPNLFAEGVAAVQNVQHLLTPGYIYRGEYLQKPKHNAICYGRIPTNHIVIFDVCDGLESYLHPIKKTSEAHKLGFEVVPTFFEGKVETMEQLIELLQTPSFLGEKKVEGVVLKRYDRFTVDGKAMMGKFVSEEFKERNSKEWKKNNPGTNDVVQLLTAELKTEARWQKAVQHLRDEGILVDEPKDIGGLMKAVEQDVLEEEADHIKEKLFKYAWPKIQRGVTAGLPQWYKELLAQAAFVE</sequence>
<name>A0A0F9QWZ2_9ZZZZ</name>
<dbReference type="SUPFAM" id="SSF56091">
    <property type="entry name" value="DNA ligase/mRNA capping enzyme, catalytic domain"/>
    <property type="match status" value="1"/>
</dbReference>
<gene>
    <name evidence="2" type="ORF">LCGC14_1044340</name>
</gene>
<feature type="domain" description="RNA ligase" evidence="1">
    <location>
        <begin position="24"/>
        <end position="178"/>
    </location>
</feature>
<comment type="caution">
    <text evidence="2">The sequence shown here is derived from an EMBL/GenBank/DDBJ whole genome shotgun (WGS) entry which is preliminary data.</text>
</comment>
<dbReference type="AlphaFoldDB" id="A0A0F9QWZ2"/>
<dbReference type="EMBL" id="LAZR01004321">
    <property type="protein sequence ID" value="KKN09663.1"/>
    <property type="molecule type" value="Genomic_DNA"/>
</dbReference>